<dbReference type="STRING" id="216463.VC81_12735"/>
<dbReference type="InterPro" id="IPR000917">
    <property type="entry name" value="Sulfatase_N"/>
</dbReference>
<dbReference type="SUPFAM" id="SSF53649">
    <property type="entry name" value="Alkaline phosphatase-like"/>
    <property type="match status" value="1"/>
</dbReference>
<sequence>MGNDPKYYDELEAVASNGPYLNFVNNLNVKIMEKPTGYSRKNILKIEKRYKQLSKNINMNRKVNNQSVVFILSESFSNPQNVPGVSLNKNPISYTKSLIKNSVGGNMISDGYGGGTANMEYEALTGLTLGNFSATLPTPYTQLVMHQKRSNVFTINNLFPESVAIHPYSGSLYDRDRVFKKMKFGQFHYLNHQYPQKYLGKIGSNPYVSDKSAYKYLIHELGKNNHTQFIQLSTMQNHMPFNKNYYSSDRFKPVGNFSKSESQEIGNYANGIKYTDMANKYLITRLKKMKKNVTLVFYGDHLPAIYTHVNMNKHGVKMHETPYFIWSNHSKLNKSISYKALVGTYGFSSEVMQATGSKVSPYYAMLQRVNEKLPIIGSKIANTTADPNLPDGGMNLINTRTYKLMTTKGLNKVQKKLLKDYQMVQYDLTAGKHYINADFTHINE</sequence>
<reference evidence="2 3" key="1">
    <citation type="submission" date="2015-03" db="EMBL/GenBank/DDBJ databases">
        <authorList>
            <person name="Zheng J."/>
            <person name="Ganezle M."/>
        </authorList>
    </citation>
    <scope>NUCLEOTIDE SEQUENCE [LARGE SCALE GENOMIC DNA]</scope>
    <source>
        <strain evidence="2 3">LP38</strain>
    </source>
</reference>
<gene>
    <name evidence="2" type="ORF">VC81_12735</name>
</gene>
<organism evidence="2 3">
    <name type="scientific">Levilactobacillus spicheri</name>
    <dbReference type="NCBI Taxonomy" id="216463"/>
    <lineage>
        <taxon>Bacteria</taxon>
        <taxon>Bacillati</taxon>
        <taxon>Bacillota</taxon>
        <taxon>Bacilli</taxon>
        <taxon>Lactobacillales</taxon>
        <taxon>Lactobacillaceae</taxon>
        <taxon>Levilactobacillus</taxon>
    </lineage>
</organism>
<feature type="domain" description="Sulfatase N-terminal" evidence="1">
    <location>
        <begin position="67"/>
        <end position="356"/>
    </location>
</feature>
<accession>A0A0F3RSG7</accession>
<dbReference type="Proteomes" id="UP000033491">
    <property type="component" value="Unassembled WGS sequence"/>
</dbReference>
<protein>
    <recommendedName>
        <fullName evidence="1">Sulfatase N-terminal domain-containing protein</fullName>
    </recommendedName>
</protein>
<dbReference type="InterPro" id="IPR017850">
    <property type="entry name" value="Alkaline_phosphatase_core_sf"/>
</dbReference>
<dbReference type="Pfam" id="PF00884">
    <property type="entry name" value="Sulfatase"/>
    <property type="match status" value="1"/>
</dbReference>
<comment type="caution">
    <text evidence="2">The sequence shown here is derived from an EMBL/GenBank/DDBJ whole genome shotgun (WGS) entry which is preliminary data.</text>
</comment>
<dbReference type="EMBL" id="JZCR01000025">
    <property type="protein sequence ID" value="KJW11737.1"/>
    <property type="molecule type" value="Genomic_DNA"/>
</dbReference>
<dbReference type="Gene3D" id="3.40.720.10">
    <property type="entry name" value="Alkaline Phosphatase, subunit A"/>
    <property type="match status" value="1"/>
</dbReference>
<evidence type="ECO:0000313" key="2">
    <source>
        <dbReference type="EMBL" id="KJW11737.1"/>
    </source>
</evidence>
<evidence type="ECO:0000313" key="3">
    <source>
        <dbReference type="Proteomes" id="UP000033491"/>
    </source>
</evidence>
<dbReference type="CDD" id="cd16015">
    <property type="entry name" value="LTA_synthase"/>
    <property type="match status" value="1"/>
</dbReference>
<name>A0A0F3RSG7_9LACO</name>
<dbReference type="PATRIC" id="fig|216463.3.peg.1805"/>
<evidence type="ECO:0000259" key="1">
    <source>
        <dbReference type="Pfam" id="PF00884"/>
    </source>
</evidence>
<proteinExistence type="predicted"/>
<dbReference type="AlphaFoldDB" id="A0A0F3RSG7"/>